<dbReference type="Gene3D" id="2.60.120.620">
    <property type="entry name" value="q2cbj1_9rhob like domain"/>
    <property type="match status" value="1"/>
</dbReference>
<keyword evidence="3" id="KW-1185">Reference proteome</keyword>
<dbReference type="OrthoDB" id="27483at2759"/>
<evidence type="ECO:0000259" key="1">
    <source>
        <dbReference type="PROSITE" id="PS51471"/>
    </source>
</evidence>
<dbReference type="PROSITE" id="PS51471">
    <property type="entry name" value="FE2OG_OXY"/>
    <property type="match status" value="1"/>
</dbReference>
<dbReference type="EMBL" id="KN823109">
    <property type="protein sequence ID" value="KIO22444.1"/>
    <property type="molecule type" value="Genomic_DNA"/>
</dbReference>
<sequence>MASSSDQEQAQDLLSSRPPVTKHEAQVIRKIVKALNNSETFYLSGTLDLATLGVNDPTLFYSVKDPKQGVQAANVISLHKPPSDTLDQLHADCDPSPFGHGKETVYDESYRLARELQSNRFNLNFDPTAISTGTLAAVSAFTSPTAGASLENTKLPITGVEAKLYKFNSYTAGGHFKKHRDTPKSTNHIGTLLFGIPTLFEGGELILTHGPADDADGPPQEPQTITIDWSKLGEPGAAVSSARLPWVFFYSDVEHEILPVKSGLRLTIAYDIFATEMVRYRVPADDSKFETRSDTLYSALREALKDEEFLNKGGKLAFALNYQYPAEEMEKAKDASFDAILKGNDYLLAHTLSALSLSSEVRAVYEPEELPDGYYDARYKALDKSGMTGYPSDRFSSLVIRDDSQLSEPDDSGTPPSEGRAFFTASTFQGIAGDCVEEEATDRVEFLEESTDASVDWALIWARRPTKEAWAVASTFAQYGNYASANYCYVAGVLVVHVPAFGEGARKQIE</sequence>
<dbReference type="Proteomes" id="UP000054248">
    <property type="component" value="Unassembled WGS sequence"/>
</dbReference>
<dbReference type="HOGENOM" id="CLU_019613_2_1_1"/>
<protein>
    <recommendedName>
        <fullName evidence="1">Fe2OG dioxygenase domain-containing protein</fullName>
    </recommendedName>
</protein>
<evidence type="ECO:0000313" key="3">
    <source>
        <dbReference type="Proteomes" id="UP000054248"/>
    </source>
</evidence>
<name>A0A0C3QCT1_9AGAM</name>
<dbReference type="PANTHER" id="PTHR33099">
    <property type="entry name" value="FE2OG DIOXYGENASE DOMAIN-CONTAINING PROTEIN"/>
    <property type="match status" value="1"/>
</dbReference>
<dbReference type="InterPro" id="IPR005123">
    <property type="entry name" value="Oxoglu/Fe-dep_dioxygenase_dom"/>
</dbReference>
<accession>A0A0C3QCT1</accession>
<reference evidence="2 3" key="1">
    <citation type="submission" date="2014-04" db="EMBL/GenBank/DDBJ databases">
        <authorList>
            <consortium name="DOE Joint Genome Institute"/>
            <person name="Kuo A."/>
            <person name="Girlanda M."/>
            <person name="Perotto S."/>
            <person name="Kohler A."/>
            <person name="Nagy L.G."/>
            <person name="Floudas D."/>
            <person name="Copeland A."/>
            <person name="Barry K.W."/>
            <person name="Cichocki N."/>
            <person name="Veneault-Fourrey C."/>
            <person name="LaButti K."/>
            <person name="Lindquist E.A."/>
            <person name="Lipzen A."/>
            <person name="Lundell T."/>
            <person name="Morin E."/>
            <person name="Murat C."/>
            <person name="Sun H."/>
            <person name="Tunlid A."/>
            <person name="Henrissat B."/>
            <person name="Grigoriev I.V."/>
            <person name="Hibbett D.S."/>
            <person name="Martin F."/>
            <person name="Nordberg H.P."/>
            <person name="Cantor M.N."/>
            <person name="Hua S.X."/>
        </authorList>
    </citation>
    <scope>NUCLEOTIDE SEQUENCE [LARGE SCALE GENOMIC DNA]</scope>
    <source>
        <strain evidence="2 3">MUT 4182</strain>
    </source>
</reference>
<proteinExistence type="predicted"/>
<dbReference type="AlphaFoldDB" id="A0A0C3QCT1"/>
<evidence type="ECO:0000313" key="2">
    <source>
        <dbReference type="EMBL" id="KIO22444.1"/>
    </source>
</evidence>
<dbReference type="STRING" id="1051891.A0A0C3QCT1"/>
<dbReference type="PANTHER" id="PTHR33099:SF14">
    <property type="entry name" value="PROLYL 4-HYDROXYLASE ALPHA SUBUNIT FE(2+) 2OG DIOXYGENASE DOMAIN-CONTAINING PROTEIN"/>
    <property type="match status" value="1"/>
</dbReference>
<gene>
    <name evidence="2" type="ORF">M407DRAFT_28026</name>
</gene>
<organism evidence="2 3">
    <name type="scientific">Tulasnella calospora MUT 4182</name>
    <dbReference type="NCBI Taxonomy" id="1051891"/>
    <lineage>
        <taxon>Eukaryota</taxon>
        <taxon>Fungi</taxon>
        <taxon>Dikarya</taxon>
        <taxon>Basidiomycota</taxon>
        <taxon>Agaricomycotina</taxon>
        <taxon>Agaricomycetes</taxon>
        <taxon>Cantharellales</taxon>
        <taxon>Tulasnellaceae</taxon>
        <taxon>Tulasnella</taxon>
    </lineage>
</organism>
<reference evidence="3" key="2">
    <citation type="submission" date="2015-01" db="EMBL/GenBank/DDBJ databases">
        <title>Evolutionary Origins and Diversification of the Mycorrhizal Mutualists.</title>
        <authorList>
            <consortium name="DOE Joint Genome Institute"/>
            <consortium name="Mycorrhizal Genomics Consortium"/>
            <person name="Kohler A."/>
            <person name="Kuo A."/>
            <person name="Nagy L.G."/>
            <person name="Floudas D."/>
            <person name="Copeland A."/>
            <person name="Barry K.W."/>
            <person name="Cichocki N."/>
            <person name="Veneault-Fourrey C."/>
            <person name="LaButti K."/>
            <person name="Lindquist E.A."/>
            <person name="Lipzen A."/>
            <person name="Lundell T."/>
            <person name="Morin E."/>
            <person name="Murat C."/>
            <person name="Riley R."/>
            <person name="Ohm R."/>
            <person name="Sun H."/>
            <person name="Tunlid A."/>
            <person name="Henrissat B."/>
            <person name="Grigoriev I.V."/>
            <person name="Hibbett D.S."/>
            <person name="Martin F."/>
        </authorList>
    </citation>
    <scope>NUCLEOTIDE SEQUENCE [LARGE SCALE GENOMIC DNA]</scope>
    <source>
        <strain evidence="3">MUT 4182</strain>
    </source>
</reference>
<feature type="domain" description="Fe2OG dioxygenase" evidence="1">
    <location>
        <begin position="156"/>
        <end position="274"/>
    </location>
</feature>